<dbReference type="AlphaFoldDB" id="A0A174FSJ1"/>
<dbReference type="CDD" id="cd14256">
    <property type="entry name" value="Dockerin_I"/>
    <property type="match status" value="1"/>
</dbReference>
<dbReference type="InterPro" id="IPR002105">
    <property type="entry name" value="Dockerin_1_rpt"/>
</dbReference>
<dbReference type="RefSeq" id="WP_055224888.1">
    <property type="nucleotide sequence ID" value="NZ_CYYW01000020.1"/>
</dbReference>
<dbReference type="Proteomes" id="UP000095384">
    <property type="component" value="Unassembled WGS sequence"/>
</dbReference>
<evidence type="ECO:0000313" key="4">
    <source>
        <dbReference type="Proteomes" id="UP000286581"/>
    </source>
</evidence>
<proteinExistence type="predicted"/>
<gene>
    <name evidence="2" type="ORF">DWV78_10140</name>
    <name evidence="1" type="ORF">ERS852417_02470</name>
</gene>
<name>A0A174FSJ1_9FIRM</name>
<dbReference type="EMBL" id="QSAE01000031">
    <property type="protein sequence ID" value="RGW39246.1"/>
    <property type="molecule type" value="Genomic_DNA"/>
</dbReference>
<reference evidence="1 3" key="1">
    <citation type="submission" date="2015-09" db="EMBL/GenBank/DDBJ databases">
        <authorList>
            <consortium name="Pathogen Informatics"/>
        </authorList>
    </citation>
    <scope>NUCLEOTIDE SEQUENCE [LARGE SCALE GENOMIC DNA]</scope>
    <source>
        <strain evidence="1 3">2789STDY5608860</strain>
    </source>
</reference>
<dbReference type="InterPro" id="IPR018247">
    <property type="entry name" value="EF_Hand_1_Ca_BS"/>
</dbReference>
<evidence type="ECO:0000313" key="3">
    <source>
        <dbReference type="Proteomes" id="UP000095384"/>
    </source>
</evidence>
<dbReference type="InterPro" id="IPR036439">
    <property type="entry name" value="Dockerin_dom_sf"/>
</dbReference>
<dbReference type="PROSITE" id="PS00018">
    <property type="entry name" value="EF_HAND_1"/>
    <property type="match status" value="1"/>
</dbReference>
<dbReference type="GO" id="GO:0004553">
    <property type="term" value="F:hydrolase activity, hydrolyzing O-glycosyl compounds"/>
    <property type="evidence" value="ECO:0007669"/>
    <property type="project" value="InterPro"/>
</dbReference>
<dbReference type="SUPFAM" id="SSF63446">
    <property type="entry name" value="Type I dockerin domain"/>
    <property type="match status" value="1"/>
</dbReference>
<dbReference type="Proteomes" id="UP000286581">
    <property type="component" value="Unassembled WGS sequence"/>
</dbReference>
<dbReference type="Gene3D" id="1.10.1330.10">
    <property type="entry name" value="Dockerin domain"/>
    <property type="match status" value="1"/>
</dbReference>
<evidence type="ECO:0000313" key="2">
    <source>
        <dbReference type="EMBL" id="RGW39246.1"/>
    </source>
</evidence>
<dbReference type="Pfam" id="PF00404">
    <property type="entry name" value="Dockerin_1"/>
    <property type="match status" value="1"/>
</dbReference>
<organism evidence="1 3">
    <name type="scientific">Agathobacter rectalis</name>
    <dbReference type="NCBI Taxonomy" id="39491"/>
    <lineage>
        <taxon>Bacteria</taxon>
        <taxon>Bacillati</taxon>
        <taxon>Bacillota</taxon>
        <taxon>Clostridia</taxon>
        <taxon>Lachnospirales</taxon>
        <taxon>Lachnospiraceae</taxon>
        <taxon>Agathobacter</taxon>
    </lineage>
</organism>
<accession>A0A174FSJ1</accession>
<protein>
    <submittedName>
        <fullName evidence="1">Dockerin type I repeat</fullName>
    </submittedName>
</protein>
<dbReference type="EMBL" id="CYYW01000020">
    <property type="protein sequence ID" value="CUO51075.1"/>
    <property type="molecule type" value="Genomic_DNA"/>
</dbReference>
<evidence type="ECO:0000313" key="1">
    <source>
        <dbReference type="EMBL" id="CUO51075.1"/>
    </source>
</evidence>
<sequence>MYGTKKAEPVYDSESKNISITSDGKIIPKKAGTAIVKVTLPETENTKEYSFNISVTINGLRGDLNNDGKVTMSDLVKCVQSVSGRNTLTNQENWAADVDENGKVDIRDATRLLYFVSGRNVNL</sequence>
<dbReference type="GO" id="GO:0000272">
    <property type="term" value="P:polysaccharide catabolic process"/>
    <property type="evidence" value="ECO:0007669"/>
    <property type="project" value="InterPro"/>
</dbReference>
<reference evidence="2 4" key="2">
    <citation type="submission" date="2018-08" db="EMBL/GenBank/DDBJ databases">
        <title>A genome reference for cultivated species of the human gut microbiota.</title>
        <authorList>
            <person name="Zou Y."/>
            <person name="Xue W."/>
            <person name="Luo G."/>
        </authorList>
    </citation>
    <scope>NUCLEOTIDE SEQUENCE [LARGE SCALE GENOMIC DNA]</scope>
    <source>
        <strain evidence="2 4">AF12-8</strain>
    </source>
</reference>